<dbReference type="SUPFAM" id="SSF50037">
    <property type="entry name" value="C-terminal domain of transcriptional repressors"/>
    <property type="match status" value="1"/>
</dbReference>
<feature type="domain" description="Ferrous iron transporter FeoA-like" evidence="2">
    <location>
        <begin position="3"/>
        <end position="74"/>
    </location>
</feature>
<dbReference type="PANTHER" id="PTHR42954">
    <property type="entry name" value="FE(2+) TRANSPORT PROTEIN A"/>
    <property type="match status" value="1"/>
</dbReference>
<dbReference type="EMBL" id="JAVRHT010000035">
    <property type="protein sequence ID" value="MDT0632695.1"/>
    <property type="molecule type" value="Genomic_DNA"/>
</dbReference>
<dbReference type="InterPro" id="IPR052713">
    <property type="entry name" value="FeoA"/>
</dbReference>
<keyword evidence="1" id="KW-0408">Iron</keyword>
<dbReference type="SMART" id="SM00899">
    <property type="entry name" value="FeoA"/>
    <property type="match status" value="1"/>
</dbReference>
<sequence>MSVTLDTLAAGARATVTGYAAGDPPGRLLEMGLVPGTTVEVVRLAPLGDPMDLRVRGFHLSVRKQEAAHVIVTPA</sequence>
<dbReference type="RefSeq" id="WP_311664828.1">
    <property type="nucleotide sequence ID" value="NZ_JAVRHT010000035.1"/>
</dbReference>
<comment type="caution">
    <text evidence="3">The sequence shown here is derived from an EMBL/GenBank/DDBJ whole genome shotgun (WGS) entry which is preliminary data.</text>
</comment>
<accession>A0ABU3BTT5</accession>
<evidence type="ECO:0000256" key="1">
    <source>
        <dbReference type="ARBA" id="ARBA00023004"/>
    </source>
</evidence>
<dbReference type="InterPro" id="IPR008988">
    <property type="entry name" value="Transcriptional_repressor_C"/>
</dbReference>
<name>A0ABU3BTT5_9BACT</name>
<evidence type="ECO:0000313" key="3">
    <source>
        <dbReference type="EMBL" id="MDT0632695.1"/>
    </source>
</evidence>
<proteinExistence type="predicted"/>
<dbReference type="InterPro" id="IPR038157">
    <property type="entry name" value="FeoA_core_dom"/>
</dbReference>
<dbReference type="Proteomes" id="UP001267426">
    <property type="component" value="Unassembled WGS sequence"/>
</dbReference>
<dbReference type="PANTHER" id="PTHR42954:SF2">
    <property type="entry name" value="FE(2+) TRANSPORT PROTEIN A"/>
    <property type="match status" value="1"/>
</dbReference>
<evidence type="ECO:0000313" key="4">
    <source>
        <dbReference type="Proteomes" id="UP001267426"/>
    </source>
</evidence>
<organism evidence="3 4">
    <name type="scientific">Rubrivirga litoralis</name>
    <dbReference type="NCBI Taxonomy" id="3075598"/>
    <lineage>
        <taxon>Bacteria</taxon>
        <taxon>Pseudomonadati</taxon>
        <taxon>Rhodothermota</taxon>
        <taxon>Rhodothermia</taxon>
        <taxon>Rhodothermales</taxon>
        <taxon>Rubricoccaceae</taxon>
        <taxon>Rubrivirga</taxon>
    </lineage>
</organism>
<keyword evidence="4" id="KW-1185">Reference proteome</keyword>
<dbReference type="InterPro" id="IPR007167">
    <property type="entry name" value="Fe-transptr_FeoA-like"/>
</dbReference>
<evidence type="ECO:0000259" key="2">
    <source>
        <dbReference type="SMART" id="SM00899"/>
    </source>
</evidence>
<dbReference type="Pfam" id="PF04023">
    <property type="entry name" value="FeoA"/>
    <property type="match status" value="1"/>
</dbReference>
<gene>
    <name evidence="3" type="ORF">RM540_13120</name>
</gene>
<dbReference type="Gene3D" id="2.30.30.90">
    <property type="match status" value="1"/>
</dbReference>
<protein>
    <submittedName>
        <fullName evidence="3">FeoA family protein</fullName>
    </submittedName>
</protein>
<reference evidence="3 4" key="1">
    <citation type="submission" date="2023-09" db="EMBL/GenBank/DDBJ databases">
        <authorList>
            <person name="Rey-Velasco X."/>
        </authorList>
    </citation>
    <scope>NUCLEOTIDE SEQUENCE [LARGE SCALE GENOMIC DNA]</scope>
    <source>
        <strain evidence="3 4">F394</strain>
    </source>
</reference>